<accession>A0A4S8KCH3</accession>
<dbReference type="EMBL" id="PYDT01000001">
    <property type="protein sequence ID" value="THU72862.1"/>
    <property type="molecule type" value="Genomic_DNA"/>
</dbReference>
<dbReference type="AlphaFoldDB" id="A0A4S8KCH3"/>
<organism evidence="2 3">
    <name type="scientific">Musa balbisiana</name>
    <name type="common">Banana</name>
    <dbReference type="NCBI Taxonomy" id="52838"/>
    <lineage>
        <taxon>Eukaryota</taxon>
        <taxon>Viridiplantae</taxon>
        <taxon>Streptophyta</taxon>
        <taxon>Embryophyta</taxon>
        <taxon>Tracheophyta</taxon>
        <taxon>Spermatophyta</taxon>
        <taxon>Magnoliopsida</taxon>
        <taxon>Liliopsida</taxon>
        <taxon>Zingiberales</taxon>
        <taxon>Musaceae</taxon>
        <taxon>Musa</taxon>
    </lineage>
</organism>
<reference evidence="2 3" key="1">
    <citation type="journal article" date="2019" name="Nat. Plants">
        <title>Genome sequencing of Musa balbisiana reveals subgenome evolution and function divergence in polyploid bananas.</title>
        <authorList>
            <person name="Yao X."/>
        </authorList>
    </citation>
    <scope>NUCLEOTIDE SEQUENCE [LARGE SCALE GENOMIC DNA]</scope>
    <source>
        <strain evidence="3">cv. DH-PKW</strain>
        <tissue evidence="2">Leaves</tissue>
    </source>
</reference>
<feature type="compositionally biased region" description="Basic and acidic residues" evidence="1">
    <location>
        <begin position="83"/>
        <end position="94"/>
    </location>
</feature>
<feature type="region of interest" description="Disordered" evidence="1">
    <location>
        <begin position="24"/>
        <end position="63"/>
    </location>
</feature>
<keyword evidence="3" id="KW-1185">Reference proteome</keyword>
<evidence type="ECO:0000256" key="1">
    <source>
        <dbReference type="SAM" id="MobiDB-lite"/>
    </source>
</evidence>
<feature type="compositionally biased region" description="Polar residues" evidence="1">
    <location>
        <begin position="154"/>
        <end position="171"/>
    </location>
</feature>
<dbReference type="Proteomes" id="UP000317650">
    <property type="component" value="Chromosome 4"/>
</dbReference>
<protein>
    <submittedName>
        <fullName evidence="2">Uncharacterized protein</fullName>
    </submittedName>
</protein>
<name>A0A4S8KCH3_MUSBA</name>
<feature type="compositionally biased region" description="Basic residues" evidence="1">
    <location>
        <begin position="172"/>
        <end position="190"/>
    </location>
</feature>
<proteinExistence type="predicted"/>
<gene>
    <name evidence="2" type="ORF">C4D60_Mb04t16690</name>
</gene>
<feature type="region of interest" description="Disordered" evidence="1">
    <location>
        <begin position="80"/>
        <end position="200"/>
    </location>
</feature>
<evidence type="ECO:0000313" key="2">
    <source>
        <dbReference type="EMBL" id="THU72862.1"/>
    </source>
</evidence>
<feature type="compositionally biased region" description="Low complexity" evidence="1">
    <location>
        <begin position="191"/>
        <end position="200"/>
    </location>
</feature>
<comment type="caution">
    <text evidence="2">The sequence shown here is derived from an EMBL/GenBank/DDBJ whole genome shotgun (WGS) entry which is preliminary data.</text>
</comment>
<evidence type="ECO:0000313" key="3">
    <source>
        <dbReference type="Proteomes" id="UP000317650"/>
    </source>
</evidence>
<sequence length="200" mass="22032">MDSLVGDSSSDILLENKRIKKSLAASQSQSLKGLGRAPTRPVCRYEDGATSPEAEEGDPSLRNVPTSYIATWSARLPISATSRDLERDPRHSDPKQAASASRPRHKVVDTNSLALEGGPECRGIGRLTQANPQLRGHTRSGLPGNTLRRENLEKSTSSRPQSAMGNYSTTRACRHPKVRRPTRRPCRPRPFRTSPIKSER</sequence>